<reference evidence="1" key="1">
    <citation type="journal article" date="2023" name="G3 (Bethesda)">
        <title>A reference genome for the long-term kleptoplast-retaining sea slug Elysia crispata morphotype clarki.</title>
        <authorList>
            <person name="Eastman K.E."/>
            <person name="Pendleton A.L."/>
            <person name="Shaikh M.A."/>
            <person name="Suttiyut T."/>
            <person name="Ogas R."/>
            <person name="Tomko P."/>
            <person name="Gavelis G."/>
            <person name="Widhalm J.R."/>
            <person name="Wisecaver J.H."/>
        </authorList>
    </citation>
    <scope>NUCLEOTIDE SEQUENCE</scope>
    <source>
        <strain evidence="1">ECLA1</strain>
    </source>
</reference>
<proteinExistence type="predicted"/>
<sequence>MITKTRAISLGLFRDILTRLVRLSVIREGENDILIGSFANNLLKNLNSKSRAEIFSNARNFFMKALDYMKTSFPHKSDILTHTASLDISKMEEWDFSSVAFFSPKFKALALCDEDTLRDEFKDFQSLTFTPENEKRIFVKPQGVKNFYFEE</sequence>
<keyword evidence="2" id="KW-1185">Reference proteome</keyword>
<evidence type="ECO:0000313" key="2">
    <source>
        <dbReference type="Proteomes" id="UP001283361"/>
    </source>
</evidence>
<name>A0AAE1A4I0_9GAST</name>
<accession>A0AAE1A4I0</accession>
<comment type="caution">
    <text evidence="1">The sequence shown here is derived from an EMBL/GenBank/DDBJ whole genome shotgun (WGS) entry which is preliminary data.</text>
</comment>
<dbReference type="EMBL" id="JAWDGP010002668">
    <property type="protein sequence ID" value="KAK3781084.1"/>
    <property type="molecule type" value="Genomic_DNA"/>
</dbReference>
<organism evidence="1 2">
    <name type="scientific">Elysia crispata</name>
    <name type="common">lettuce slug</name>
    <dbReference type="NCBI Taxonomy" id="231223"/>
    <lineage>
        <taxon>Eukaryota</taxon>
        <taxon>Metazoa</taxon>
        <taxon>Spiralia</taxon>
        <taxon>Lophotrochozoa</taxon>
        <taxon>Mollusca</taxon>
        <taxon>Gastropoda</taxon>
        <taxon>Heterobranchia</taxon>
        <taxon>Euthyneura</taxon>
        <taxon>Panpulmonata</taxon>
        <taxon>Sacoglossa</taxon>
        <taxon>Placobranchoidea</taxon>
        <taxon>Plakobranchidae</taxon>
        <taxon>Elysia</taxon>
    </lineage>
</organism>
<evidence type="ECO:0000313" key="1">
    <source>
        <dbReference type="EMBL" id="KAK3781084.1"/>
    </source>
</evidence>
<dbReference type="AlphaFoldDB" id="A0AAE1A4I0"/>
<protein>
    <submittedName>
        <fullName evidence="1">Uncharacterized protein</fullName>
    </submittedName>
</protein>
<dbReference type="Proteomes" id="UP001283361">
    <property type="component" value="Unassembled WGS sequence"/>
</dbReference>
<gene>
    <name evidence="1" type="ORF">RRG08_010093</name>
</gene>